<accession>A0A2T3NNE3</accession>
<keyword evidence="4" id="KW-0732">Signal</keyword>
<dbReference type="InterPro" id="IPR036770">
    <property type="entry name" value="Ankyrin_rpt-contain_sf"/>
</dbReference>
<gene>
    <name evidence="5" type="ORF">C9I98_19710</name>
</gene>
<dbReference type="PROSITE" id="PS50088">
    <property type="entry name" value="ANK_REPEAT"/>
    <property type="match status" value="2"/>
</dbReference>
<comment type="caution">
    <text evidence="5">The sequence shown here is derived from an EMBL/GenBank/DDBJ whole genome shotgun (WGS) entry which is preliminary data.</text>
</comment>
<organism evidence="5 6">
    <name type="scientific">Photobacterium sanctipauli</name>
    <dbReference type="NCBI Taxonomy" id="1342794"/>
    <lineage>
        <taxon>Bacteria</taxon>
        <taxon>Pseudomonadati</taxon>
        <taxon>Pseudomonadota</taxon>
        <taxon>Gammaproteobacteria</taxon>
        <taxon>Vibrionales</taxon>
        <taxon>Vibrionaceae</taxon>
        <taxon>Photobacterium</taxon>
    </lineage>
</organism>
<feature type="signal peptide" evidence="4">
    <location>
        <begin position="1"/>
        <end position="19"/>
    </location>
</feature>
<evidence type="ECO:0000313" key="6">
    <source>
        <dbReference type="Proteomes" id="UP000241771"/>
    </source>
</evidence>
<dbReference type="PROSITE" id="PS50297">
    <property type="entry name" value="ANK_REP_REGION"/>
    <property type="match status" value="1"/>
</dbReference>
<dbReference type="PANTHER" id="PTHR24180">
    <property type="entry name" value="CYCLIN-DEPENDENT KINASE INHIBITOR 2C-RELATED"/>
    <property type="match status" value="1"/>
</dbReference>
<dbReference type="Gene3D" id="1.25.40.20">
    <property type="entry name" value="Ankyrin repeat-containing domain"/>
    <property type="match status" value="1"/>
</dbReference>
<dbReference type="RefSeq" id="WP_107272390.1">
    <property type="nucleotide sequence ID" value="NZ_PYMA01000015.1"/>
</dbReference>
<reference evidence="5 6" key="1">
    <citation type="submission" date="2018-01" db="EMBL/GenBank/DDBJ databases">
        <title>Whole genome sequencing of Histamine producing bacteria.</title>
        <authorList>
            <person name="Butler K."/>
        </authorList>
    </citation>
    <scope>NUCLEOTIDE SEQUENCE [LARGE SCALE GENOMIC DNA]</scope>
    <source>
        <strain evidence="5 6">DSM 100436</strain>
    </source>
</reference>
<dbReference type="SUPFAM" id="SSF48403">
    <property type="entry name" value="Ankyrin repeat"/>
    <property type="match status" value="1"/>
</dbReference>
<dbReference type="InterPro" id="IPR051637">
    <property type="entry name" value="Ank_repeat_dom-contain_49"/>
</dbReference>
<sequence length="221" mass="23934">MMKTLLGLVLILMSASVIAKKTDCHEWLQNVASGNLPELMALSTTSECISAQSSDGKSALYIATENDDGKMVAWLIHQGADVNQRASYDSINFTPFLMAGAKGKNDALKALLKGDVDFERVNYYGGTALIPAAEKGHLETVAILLNDGRTNIDHVNNLGWTALLEVAILGRDTPTYQKVVQLLLEHGADAGIADRDGMTAIQHARKRGLTKITSILSRHLY</sequence>
<keyword evidence="2 3" id="KW-0040">ANK repeat</keyword>
<dbReference type="Proteomes" id="UP000241771">
    <property type="component" value="Unassembled WGS sequence"/>
</dbReference>
<dbReference type="PANTHER" id="PTHR24180:SF45">
    <property type="entry name" value="POLY [ADP-RIBOSE] POLYMERASE TANKYRASE"/>
    <property type="match status" value="1"/>
</dbReference>
<keyword evidence="1" id="KW-0677">Repeat</keyword>
<name>A0A2T3NNE3_9GAMM</name>
<dbReference type="PRINTS" id="PR01415">
    <property type="entry name" value="ANKYRIN"/>
</dbReference>
<dbReference type="InterPro" id="IPR002110">
    <property type="entry name" value="Ankyrin_rpt"/>
</dbReference>
<dbReference type="SMART" id="SM00248">
    <property type="entry name" value="ANK"/>
    <property type="match status" value="4"/>
</dbReference>
<keyword evidence="6" id="KW-1185">Reference proteome</keyword>
<evidence type="ECO:0000256" key="1">
    <source>
        <dbReference type="ARBA" id="ARBA00022737"/>
    </source>
</evidence>
<dbReference type="AlphaFoldDB" id="A0A2T3NNE3"/>
<evidence type="ECO:0000256" key="3">
    <source>
        <dbReference type="PROSITE-ProRule" id="PRU00023"/>
    </source>
</evidence>
<feature type="repeat" description="ANK" evidence="3">
    <location>
        <begin position="158"/>
        <end position="195"/>
    </location>
</feature>
<evidence type="ECO:0000313" key="5">
    <source>
        <dbReference type="EMBL" id="PSW17235.1"/>
    </source>
</evidence>
<protein>
    <submittedName>
        <fullName evidence="5">Uncharacterized protein</fullName>
    </submittedName>
</protein>
<dbReference type="EMBL" id="PYMA01000015">
    <property type="protein sequence ID" value="PSW17235.1"/>
    <property type="molecule type" value="Genomic_DNA"/>
</dbReference>
<feature type="repeat" description="ANK" evidence="3">
    <location>
        <begin position="55"/>
        <end position="87"/>
    </location>
</feature>
<dbReference type="Pfam" id="PF12796">
    <property type="entry name" value="Ank_2"/>
    <property type="match status" value="1"/>
</dbReference>
<proteinExistence type="predicted"/>
<dbReference type="Pfam" id="PF00023">
    <property type="entry name" value="Ank"/>
    <property type="match status" value="1"/>
</dbReference>
<evidence type="ECO:0000256" key="2">
    <source>
        <dbReference type="ARBA" id="ARBA00023043"/>
    </source>
</evidence>
<feature type="chain" id="PRO_5015781074" evidence="4">
    <location>
        <begin position="20"/>
        <end position="221"/>
    </location>
</feature>
<evidence type="ECO:0000256" key="4">
    <source>
        <dbReference type="SAM" id="SignalP"/>
    </source>
</evidence>